<evidence type="ECO:0000313" key="2">
    <source>
        <dbReference type="EMBL" id="MBW74721.1"/>
    </source>
</evidence>
<name>A0A2M4DB55_ANODA</name>
<proteinExistence type="predicted"/>
<dbReference type="EMBL" id="GGFL01010543">
    <property type="protein sequence ID" value="MBW74721.1"/>
    <property type="molecule type" value="Transcribed_RNA"/>
</dbReference>
<dbReference type="AlphaFoldDB" id="A0A2M4DB55"/>
<sequence length="68" mass="7503">MLICDLIKCAIVLLCMHLTCCKKLHYVPSSGLGRSSNNRTQVVPLVFCFFAKLPPRGHNSTGVRTLLS</sequence>
<evidence type="ECO:0000256" key="1">
    <source>
        <dbReference type="SAM" id="SignalP"/>
    </source>
</evidence>
<feature type="signal peptide" evidence="1">
    <location>
        <begin position="1"/>
        <end position="21"/>
    </location>
</feature>
<reference evidence="2" key="1">
    <citation type="submission" date="2018-01" db="EMBL/GenBank/DDBJ databases">
        <title>An insight into the sialome of Amazonian anophelines.</title>
        <authorList>
            <person name="Ribeiro J.M."/>
            <person name="Scarpassa V."/>
            <person name="Calvo E."/>
        </authorList>
    </citation>
    <scope>NUCLEOTIDE SEQUENCE</scope>
</reference>
<accession>A0A2M4DB55</accession>
<keyword evidence="1" id="KW-0732">Signal</keyword>
<feature type="chain" id="PRO_5014617368" evidence="1">
    <location>
        <begin position="22"/>
        <end position="68"/>
    </location>
</feature>
<protein>
    <submittedName>
        <fullName evidence="2">Putative secreted protein</fullName>
    </submittedName>
</protein>
<organism evidence="2">
    <name type="scientific">Anopheles darlingi</name>
    <name type="common">Mosquito</name>
    <dbReference type="NCBI Taxonomy" id="43151"/>
    <lineage>
        <taxon>Eukaryota</taxon>
        <taxon>Metazoa</taxon>
        <taxon>Ecdysozoa</taxon>
        <taxon>Arthropoda</taxon>
        <taxon>Hexapoda</taxon>
        <taxon>Insecta</taxon>
        <taxon>Pterygota</taxon>
        <taxon>Neoptera</taxon>
        <taxon>Endopterygota</taxon>
        <taxon>Diptera</taxon>
        <taxon>Nematocera</taxon>
        <taxon>Culicoidea</taxon>
        <taxon>Culicidae</taxon>
        <taxon>Anophelinae</taxon>
        <taxon>Anopheles</taxon>
    </lineage>
</organism>